<feature type="signal peptide" evidence="1">
    <location>
        <begin position="1"/>
        <end position="27"/>
    </location>
</feature>
<name>A0A318K714_9NOCA</name>
<gene>
    <name evidence="2" type="ORF">DFR70_10466</name>
</gene>
<reference evidence="2 3" key="1">
    <citation type="submission" date="2018-05" db="EMBL/GenBank/DDBJ databases">
        <title>Genomic Encyclopedia of Type Strains, Phase IV (KMG-IV): sequencing the most valuable type-strain genomes for metagenomic binning, comparative biology and taxonomic classification.</title>
        <authorList>
            <person name="Goeker M."/>
        </authorList>
    </citation>
    <scope>NUCLEOTIDE SEQUENCE [LARGE SCALE GENOMIC DNA]</scope>
    <source>
        <strain evidence="2 3">DSM 44704</strain>
    </source>
</reference>
<dbReference type="RefSeq" id="WP_146251099.1">
    <property type="nucleotide sequence ID" value="NZ_QJKF01000004.1"/>
</dbReference>
<feature type="chain" id="PRO_5016396656" evidence="1">
    <location>
        <begin position="28"/>
        <end position="80"/>
    </location>
</feature>
<dbReference type="OrthoDB" id="4571160at2"/>
<proteinExistence type="predicted"/>
<dbReference type="EMBL" id="QJKF01000004">
    <property type="protein sequence ID" value="PXX65005.1"/>
    <property type="molecule type" value="Genomic_DNA"/>
</dbReference>
<accession>A0A318K714</accession>
<organism evidence="2 3">
    <name type="scientific">Nocardia tenerifensis</name>
    <dbReference type="NCBI Taxonomy" id="228006"/>
    <lineage>
        <taxon>Bacteria</taxon>
        <taxon>Bacillati</taxon>
        <taxon>Actinomycetota</taxon>
        <taxon>Actinomycetes</taxon>
        <taxon>Mycobacteriales</taxon>
        <taxon>Nocardiaceae</taxon>
        <taxon>Nocardia</taxon>
    </lineage>
</organism>
<evidence type="ECO:0000313" key="2">
    <source>
        <dbReference type="EMBL" id="PXX65005.1"/>
    </source>
</evidence>
<sequence length="80" mass="7858">MNRLAVKVCAALAITAAIGIGAAPAGARAGLPLEPAGAADTSAGQVDAPVLVPDSGSAGAYNHFMCYLHTISAQAPCMYS</sequence>
<keyword evidence="1" id="KW-0732">Signal</keyword>
<dbReference type="AlphaFoldDB" id="A0A318K714"/>
<keyword evidence="3" id="KW-1185">Reference proteome</keyword>
<evidence type="ECO:0000256" key="1">
    <source>
        <dbReference type="SAM" id="SignalP"/>
    </source>
</evidence>
<dbReference type="Proteomes" id="UP000247569">
    <property type="component" value="Unassembled WGS sequence"/>
</dbReference>
<protein>
    <submittedName>
        <fullName evidence="2">Uncharacterized protein</fullName>
    </submittedName>
</protein>
<evidence type="ECO:0000313" key="3">
    <source>
        <dbReference type="Proteomes" id="UP000247569"/>
    </source>
</evidence>
<comment type="caution">
    <text evidence="2">The sequence shown here is derived from an EMBL/GenBank/DDBJ whole genome shotgun (WGS) entry which is preliminary data.</text>
</comment>